<evidence type="ECO:0000313" key="2">
    <source>
        <dbReference type="Proteomes" id="UP000237466"/>
    </source>
</evidence>
<dbReference type="AlphaFoldDB" id="A0A2S3R2C2"/>
<organism evidence="1 2">
    <name type="scientific">Vibrio vulnificus</name>
    <dbReference type="NCBI Taxonomy" id="672"/>
    <lineage>
        <taxon>Bacteria</taxon>
        <taxon>Pseudomonadati</taxon>
        <taxon>Pseudomonadota</taxon>
        <taxon>Gammaproteobacteria</taxon>
        <taxon>Vibrionales</taxon>
        <taxon>Vibrionaceae</taxon>
        <taxon>Vibrio</taxon>
    </lineage>
</organism>
<dbReference type="Proteomes" id="UP000237466">
    <property type="component" value="Unassembled WGS sequence"/>
</dbReference>
<reference evidence="1 2" key="1">
    <citation type="journal article" date="2018" name="Front. Microbiol.">
        <title>Phylogeny of Vibrio vulnificus from the Analysis of the Core-Genome: Implications for Intra-Species Taxonomy.</title>
        <authorList>
            <person name="Roig F.J."/>
            <person name="Gonzalez-Candelas F."/>
            <person name="Sanjuan E."/>
            <person name="Fouz B."/>
            <person name="Feil E.J."/>
            <person name="Llorens C."/>
            <person name="Baker-Austin C."/>
            <person name="Oliver J.D."/>
            <person name="Danin-Poleg Y."/>
            <person name="Gibas C.J."/>
            <person name="Kashi Y."/>
            <person name="Gulig P.A."/>
            <person name="Morrison S.S."/>
            <person name="Amaro C."/>
        </authorList>
    </citation>
    <scope>NUCLEOTIDE SEQUENCE [LARGE SCALE GENOMIC DNA]</scope>
    <source>
        <strain evidence="1 2">CECT4608</strain>
    </source>
</reference>
<dbReference type="Gene3D" id="3.40.50.150">
    <property type="entry name" value="Vaccinia Virus protein VP39"/>
    <property type="match status" value="1"/>
</dbReference>
<proteinExistence type="predicted"/>
<comment type="caution">
    <text evidence="1">The sequence shown here is derived from an EMBL/GenBank/DDBJ whole genome shotgun (WGS) entry which is preliminary data.</text>
</comment>
<evidence type="ECO:0008006" key="3">
    <source>
        <dbReference type="Google" id="ProtNLM"/>
    </source>
</evidence>
<accession>A0A2S3R2C2</accession>
<sequence length="540" mass="60866">MPYWYLIQTSKESSKKKASLTVMKLTITLRGNRKLCLILLHQNTLHLATLTKNENQIRSEGISKMKEQVLVKVNVPEVATKELSLKFSADGKRKLTISSNWLPLFSFEKGMKVEERLIGDGEGFTIEPASVLAAKPKQVYSRTYKRRRNNPFMETLTETSSQKLLDKALPKFTKKVLVIFEQNKITVKPVVNRLIERVSAFLRSSAPLTAFSVCSSGVDASAAHKEGFELNGVVEYRPNEKRDVSAGRDLTESGALTFIENVPVKALFNEDIYEMNPDHIAEVMKHNQSNLLTISLSCDDFSAAKSGSLREKSLDDLSTGIDMIYPALKLIERMNFTSVLLEQVVSFGRSAIGKLWNTALRRMGYQTYECEINPSEHGYDGNRPRYFHFATILRDTPFSWPTTNVARNESLWERLITKHLPSLRDVTENSAMQKGLTKNHRLRPITPDSTKVPCILKSQSRMAADSVVVMPDPDTVLWPSEALIKEVMGMEDFKLNCVSADIASEQIGQAVHRSHYQEIIKSVKEHLIRGHSTQSLALGM</sequence>
<gene>
    <name evidence="1" type="ORF">CRN52_14355</name>
</gene>
<name>A0A2S3R2C2_VIBVL</name>
<evidence type="ECO:0000313" key="1">
    <source>
        <dbReference type="EMBL" id="POB47259.1"/>
    </source>
</evidence>
<dbReference type="SUPFAM" id="SSF53335">
    <property type="entry name" value="S-adenosyl-L-methionine-dependent methyltransferases"/>
    <property type="match status" value="1"/>
</dbReference>
<dbReference type="EMBL" id="PDGH01000101">
    <property type="protein sequence ID" value="POB47259.1"/>
    <property type="molecule type" value="Genomic_DNA"/>
</dbReference>
<dbReference type="InterPro" id="IPR029063">
    <property type="entry name" value="SAM-dependent_MTases_sf"/>
</dbReference>
<protein>
    <recommendedName>
        <fullName evidence="3">DNA (cytosine-5-)-methyltransferase</fullName>
    </recommendedName>
</protein>